<dbReference type="Gene3D" id="2.170.150.80">
    <property type="entry name" value="NAC domain"/>
    <property type="match status" value="1"/>
</dbReference>
<evidence type="ECO:0000313" key="8">
    <source>
        <dbReference type="Proteomes" id="UP001085076"/>
    </source>
</evidence>
<organism evidence="7 8">
    <name type="scientific">Dioscorea zingiberensis</name>
    <dbReference type="NCBI Taxonomy" id="325984"/>
    <lineage>
        <taxon>Eukaryota</taxon>
        <taxon>Viridiplantae</taxon>
        <taxon>Streptophyta</taxon>
        <taxon>Embryophyta</taxon>
        <taxon>Tracheophyta</taxon>
        <taxon>Spermatophyta</taxon>
        <taxon>Magnoliopsida</taxon>
        <taxon>Liliopsida</taxon>
        <taxon>Dioscoreales</taxon>
        <taxon>Dioscoreaceae</taxon>
        <taxon>Dioscorea</taxon>
    </lineage>
</organism>
<keyword evidence="8" id="KW-1185">Reference proteome</keyword>
<evidence type="ECO:0000256" key="1">
    <source>
        <dbReference type="ARBA" id="ARBA00023015"/>
    </source>
</evidence>
<dbReference type="GO" id="GO:0048731">
    <property type="term" value="P:system development"/>
    <property type="evidence" value="ECO:0007669"/>
    <property type="project" value="TreeGrafter"/>
</dbReference>
<feature type="compositionally biased region" description="Low complexity" evidence="5">
    <location>
        <begin position="131"/>
        <end position="144"/>
    </location>
</feature>
<keyword evidence="4" id="KW-0539">Nucleus</keyword>
<dbReference type="PANTHER" id="PTHR31719">
    <property type="entry name" value="NAC TRANSCRIPTION FACTOR 56"/>
    <property type="match status" value="1"/>
</dbReference>
<gene>
    <name evidence="7" type="ORF">J5N97_022335</name>
</gene>
<dbReference type="PROSITE" id="PS51005">
    <property type="entry name" value="NAC"/>
    <property type="match status" value="1"/>
</dbReference>
<dbReference type="SUPFAM" id="SSF101941">
    <property type="entry name" value="NAC domain"/>
    <property type="match status" value="1"/>
</dbReference>
<dbReference type="InterPro" id="IPR003441">
    <property type="entry name" value="NAC-dom"/>
</dbReference>
<keyword evidence="3" id="KW-0804">Transcription</keyword>
<dbReference type="PANTHER" id="PTHR31719:SF134">
    <property type="entry name" value="NAC DOMAIN-CONTAINING PROTEIN 104"/>
    <property type="match status" value="1"/>
</dbReference>
<evidence type="ECO:0000256" key="3">
    <source>
        <dbReference type="ARBA" id="ARBA00023163"/>
    </source>
</evidence>
<accession>A0A9D5CB08</accession>
<dbReference type="Pfam" id="PF02365">
    <property type="entry name" value="NAM"/>
    <property type="match status" value="1"/>
</dbReference>
<keyword evidence="2" id="KW-0238">DNA-binding</keyword>
<sequence>MDSLPPGFHFFPSDEELVGYFLYRKVASLPCQPPIIPTLDLKLYKPWELHGKALQSGSYWYFFTRKTTNRVSNYGYWNDCDADKQVTVMGNDIVGLKKTFVFYQAPEEIKTNWVMNEYHLLNAIATYNSNSNNNSSSSSSSKSSRSAKKRRQPKIECNKWTLCRVSEANHDVQTGLFNEDETELSCLDEVFLSLDDLDEISLLK</sequence>
<dbReference type="InterPro" id="IPR036093">
    <property type="entry name" value="NAC_dom_sf"/>
</dbReference>
<comment type="caution">
    <text evidence="7">The sequence shown here is derived from an EMBL/GenBank/DDBJ whole genome shotgun (WGS) entry which is preliminary data.</text>
</comment>
<dbReference type="GO" id="GO:0003677">
    <property type="term" value="F:DNA binding"/>
    <property type="evidence" value="ECO:0007669"/>
    <property type="project" value="UniProtKB-KW"/>
</dbReference>
<keyword evidence="1" id="KW-0805">Transcription regulation</keyword>
<evidence type="ECO:0000256" key="2">
    <source>
        <dbReference type="ARBA" id="ARBA00023125"/>
    </source>
</evidence>
<evidence type="ECO:0000313" key="7">
    <source>
        <dbReference type="EMBL" id="KAJ0969458.1"/>
    </source>
</evidence>
<dbReference type="EMBL" id="JAGGNH010000006">
    <property type="protein sequence ID" value="KAJ0969458.1"/>
    <property type="molecule type" value="Genomic_DNA"/>
</dbReference>
<dbReference type="AlphaFoldDB" id="A0A9D5CB08"/>
<feature type="region of interest" description="Disordered" evidence="5">
    <location>
        <begin position="131"/>
        <end position="153"/>
    </location>
</feature>
<proteinExistence type="predicted"/>
<name>A0A9D5CB08_9LILI</name>
<dbReference type="OrthoDB" id="1877845at2759"/>
<reference evidence="7" key="1">
    <citation type="submission" date="2021-03" db="EMBL/GenBank/DDBJ databases">
        <authorList>
            <person name="Li Z."/>
            <person name="Yang C."/>
        </authorList>
    </citation>
    <scope>NUCLEOTIDE SEQUENCE</scope>
    <source>
        <strain evidence="7">Dzin_1.0</strain>
        <tissue evidence="7">Leaf</tissue>
    </source>
</reference>
<dbReference type="GO" id="GO:0006355">
    <property type="term" value="P:regulation of DNA-templated transcription"/>
    <property type="evidence" value="ECO:0007669"/>
    <property type="project" value="InterPro"/>
</dbReference>
<protein>
    <recommendedName>
        <fullName evidence="6">NAC domain-containing protein</fullName>
    </recommendedName>
</protein>
<evidence type="ECO:0000256" key="4">
    <source>
        <dbReference type="ARBA" id="ARBA00023242"/>
    </source>
</evidence>
<dbReference type="Proteomes" id="UP001085076">
    <property type="component" value="Miscellaneous, Linkage group lg06"/>
</dbReference>
<feature type="domain" description="NAC" evidence="6">
    <location>
        <begin position="4"/>
        <end position="168"/>
    </location>
</feature>
<evidence type="ECO:0000259" key="6">
    <source>
        <dbReference type="PROSITE" id="PS51005"/>
    </source>
</evidence>
<evidence type="ECO:0000256" key="5">
    <source>
        <dbReference type="SAM" id="MobiDB-lite"/>
    </source>
</evidence>
<reference evidence="7" key="2">
    <citation type="journal article" date="2022" name="Hortic Res">
        <title>The genome of Dioscorea zingiberensis sheds light on the biosynthesis, origin and evolution of the medicinally important diosgenin saponins.</title>
        <authorList>
            <person name="Li Y."/>
            <person name="Tan C."/>
            <person name="Li Z."/>
            <person name="Guo J."/>
            <person name="Li S."/>
            <person name="Chen X."/>
            <person name="Wang C."/>
            <person name="Dai X."/>
            <person name="Yang H."/>
            <person name="Song W."/>
            <person name="Hou L."/>
            <person name="Xu J."/>
            <person name="Tong Z."/>
            <person name="Xu A."/>
            <person name="Yuan X."/>
            <person name="Wang W."/>
            <person name="Yang Q."/>
            <person name="Chen L."/>
            <person name="Sun Z."/>
            <person name="Wang K."/>
            <person name="Pan B."/>
            <person name="Chen J."/>
            <person name="Bao Y."/>
            <person name="Liu F."/>
            <person name="Qi X."/>
            <person name="Gang D.R."/>
            <person name="Wen J."/>
            <person name="Li J."/>
        </authorList>
    </citation>
    <scope>NUCLEOTIDE SEQUENCE</scope>
    <source>
        <strain evidence="7">Dzin_1.0</strain>
    </source>
</reference>